<feature type="transmembrane region" description="Helical" evidence="1">
    <location>
        <begin position="12"/>
        <end position="35"/>
    </location>
</feature>
<accession>A0A0H6U552</accession>
<evidence type="ECO:0000256" key="1">
    <source>
        <dbReference type="SAM" id="Phobius"/>
    </source>
</evidence>
<evidence type="ECO:0000313" key="2">
    <source>
        <dbReference type="EMBL" id="MVD23894.1"/>
    </source>
</evidence>
<dbReference type="EMBL" id="QZRB01000015">
    <property type="protein sequence ID" value="MVD23894.1"/>
    <property type="molecule type" value="Genomic_DNA"/>
</dbReference>
<comment type="caution">
    <text evidence="2">The sequence shown here is derived from an EMBL/GenBank/DDBJ whole genome shotgun (WGS) entry which is preliminary data.</text>
</comment>
<proteinExistence type="predicted"/>
<dbReference type="AlphaFoldDB" id="A0A0H6U552"/>
<keyword evidence="1" id="KW-0472">Membrane</keyword>
<name>A0A0H6U552_VIBCL</name>
<gene>
    <name evidence="2" type="ORF">D6U24_11040</name>
</gene>
<reference evidence="2 3" key="1">
    <citation type="submission" date="2018-09" db="EMBL/GenBank/DDBJ databases">
        <title>Genomic epidemiology reveals two lineages of Vibrio cholerae that can cause global cholera epidemics despite absence of cholera toxin gene.</title>
        <authorList>
            <person name="Wang H."/>
            <person name="Zen W."/>
            <person name="Yu H."/>
            <person name="Zhang W."/>
            <person name="Pan J."/>
            <person name="Yang C."/>
            <person name="Cui Y."/>
        </authorList>
    </citation>
    <scope>NUCLEOTIDE SEQUENCE [LARGE SCALE GENOMIC DNA]</scope>
    <source>
        <strain evidence="2 3">00-1_S85</strain>
    </source>
</reference>
<sequence>MFSDIAVLFSPWFTYPISLRFLYFGWCAFLSFSFFDEKAFKKQGIEINGL</sequence>
<dbReference type="Proteomes" id="UP000471242">
    <property type="component" value="Unassembled WGS sequence"/>
</dbReference>
<evidence type="ECO:0000313" key="3">
    <source>
        <dbReference type="Proteomes" id="UP000471242"/>
    </source>
</evidence>
<organism evidence="2 3">
    <name type="scientific">Vibrio cholerae</name>
    <dbReference type="NCBI Taxonomy" id="666"/>
    <lineage>
        <taxon>Bacteria</taxon>
        <taxon>Pseudomonadati</taxon>
        <taxon>Pseudomonadota</taxon>
        <taxon>Gammaproteobacteria</taxon>
        <taxon>Vibrionales</taxon>
        <taxon>Vibrionaceae</taxon>
        <taxon>Vibrio</taxon>
    </lineage>
</organism>
<keyword evidence="1" id="KW-1133">Transmembrane helix</keyword>
<keyword evidence="1" id="KW-0812">Transmembrane</keyword>
<protein>
    <submittedName>
        <fullName evidence="2">Uncharacterized protein</fullName>
    </submittedName>
</protein>